<gene>
    <name evidence="1" type="ORF">EV356DRAFT_576299</name>
</gene>
<name>A0A6A6H9P0_VIRVR</name>
<reference evidence="1" key="1">
    <citation type="journal article" date="2020" name="Stud. Mycol.">
        <title>101 Dothideomycetes genomes: a test case for predicting lifestyles and emergence of pathogens.</title>
        <authorList>
            <person name="Haridas S."/>
            <person name="Albert R."/>
            <person name="Binder M."/>
            <person name="Bloem J."/>
            <person name="Labutti K."/>
            <person name="Salamov A."/>
            <person name="Andreopoulos B."/>
            <person name="Baker S."/>
            <person name="Barry K."/>
            <person name="Bills G."/>
            <person name="Bluhm B."/>
            <person name="Cannon C."/>
            <person name="Castanera R."/>
            <person name="Culley D."/>
            <person name="Daum C."/>
            <person name="Ezra D."/>
            <person name="Gonzalez J."/>
            <person name="Henrissat B."/>
            <person name="Kuo A."/>
            <person name="Liang C."/>
            <person name="Lipzen A."/>
            <person name="Lutzoni F."/>
            <person name="Magnuson J."/>
            <person name="Mondo S."/>
            <person name="Nolan M."/>
            <person name="Ohm R."/>
            <person name="Pangilinan J."/>
            <person name="Park H.-J."/>
            <person name="Ramirez L."/>
            <person name="Alfaro M."/>
            <person name="Sun H."/>
            <person name="Tritt A."/>
            <person name="Yoshinaga Y."/>
            <person name="Zwiers L.-H."/>
            <person name="Turgeon B."/>
            <person name="Goodwin S."/>
            <person name="Spatafora J."/>
            <person name="Crous P."/>
            <person name="Grigoriev I."/>
        </authorList>
    </citation>
    <scope>NUCLEOTIDE SEQUENCE</scope>
    <source>
        <strain evidence="1">Tuck. ex Michener</strain>
    </source>
</reference>
<evidence type="ECO:0000313" key="2">
    <source>
        <dbReference type="Proteomes" id="UP000800092"/>
    </source>
</evidence>
<dbReference type="Pfam" id="PF13095">
    <property type="entry name" value="FTA2"/>
    <property type="match status" value="1"/>
</dbReference>
<dbReference type="OrthoDB" id="3432781at2759"/>
<proteinExistence type="predicted"/>
<evidence type="ECO:0008006" key="3">
    <source>
        <dbReference type="Google" id="ProtNLM"/>
    </source>
</evidence>
<dbReference type="AlphaFoldDB" id="A0A6A6H9P0"/>
<protein>
    <recommendedName>
        <fullName evidence="3">Protein kinase domain-containing protein</fullName>
    </recommendedName>
</protein>
<dbReference type="Proteomes" id="UP000800092">
    <property type="component" value="Unassembled WGS sequence"/>
</dbReference>
<dbReference type="EMBL" id="ML991795">
    <property type="protein sequence ID" value="KAF2234844.1"/>
    <property type="molecule type" value="Genomic_DNA"/>
</dbReference>
<sequence>MPRRKGTVIHKLPRCDEPRLEQFPYDHKIEFRKLLGQDREQGGVIAGHGYVFSVLIDSKPFALKMFKFYDTSDGRDPLTDDENRQVSDEIVEAHCDSFYAECRAYGRIKEKKCKRLLAVPCYGFLHVAAEEEERLYELFQVEDWNRQPDEHRQKPSDRSPFRALVKQLVEDDPPLNPRRMLAELRQLKKIGVHPMDVCMRNYKGGYLVDFSIAWTMPYFMTRFLSQRQLDSRLRRDLIDFDDLVKESGVRTKVRAATEPIIVRASETTGRITSNTDDIPKLRPRK</sequence>
<evidence type="ECO:0000313" key="1">
    <source>
        <dbReference type="EMBL" id="KAF2234844.1"/>
    </source>
</evidence>
<accession>A0A6A6H9P0</accession>
<dbReference type="InterPro" id="IPR025213">
    <property type="entry name" value="Sim4_Fta2"/>
</dbReference>
<keyword evidence="2" id="KW-1185">Reference proteome</keyword>
<organism evidence="1 2">
    <name type="scientific">Viridothelium virens</name>
    <name type="common">Speckled blister lichen</name>
    <name type="synonym">Trypethelium virens</name>
    <dbReference type="NCBI Taxonomy" id="1048519"/>
    <lineage>
        <taxon>Eukaryota</taxon>
        <taxon>Fungi</taxon>
        <taxon>Dikarya</taxon>
        <taxon>Ascomycota</taxon>
        <taxon>Pezizomycotina</taxon>
        <taxon>Dothideomycetes</taxon>
        <taxon>Dothideomycetes incertae sedis</taxon>
        <taxon>Trypetheliales</taxon>
        <taxon>Trypetheliaceae</taxon>
        <taxon>Viridothelium</taxon>
    </lineage>
</organism>